<protein>
    <submittedName>
        <fullName evidence="2">Phosphoglycolate phosphatase</fullName>
    </submittedName>
</protein>
<dbReference type="GO" id="GO:0005829">
    <property type="term" value="C:cytosol"/>
    <property type="evidence" value="ECO:0007669"/>
    <property type="project" value="TreeGrafter"/>
</dbReference>
<gene>
    <name evidence="2" type="ORF">CR165_20255</name>
</gene>
<keyword evidence="3" id="KW-1185">Reference proteome</keyword>
<name>A0A2U1UZI5_9PROT</name>
<comment type="caution">
    <text evidence="2">The sequence shown here is derived from an EMBL/GenBank/DDBJ whole genome shotgun (WGS) entry which is preliminary data.</text>
</comment>
<dbReference type="GO" id="GO:0000287">
    <property type="term" value="F:magnesium ion binding"/>
    <property type="evidence" value="ECO:0007669"/>
    <property type="project" value="TreeGrafter"/>
</dbReference>
<evidence type="ECO:0000259" key="1">
    <source>
        <dbReference type="SMART" id="SM00382"/>
    </source>
</evidence>
<organism evidence="2 3">
    <name type="scientific">Teichococcus aestuarii</name>
    <dbReference type="NCBI Taxonomy" id="568898"/>
    <lineage>
        <taxon>Bacteria</taxon>
        <taxon>Pseudomonadati</taxon>
        <taxon>Pseudomonadota</taxon>
        <taxon>Alphaproteobacteria</taxon>
        <taxon>Acetobacterales</taxon>
        <taxon>Roseomonadaceae</taxon>
        <taxon>Roseomonas</taxon>
    </lineage>
</organism>
<dbReference type="InterPro" id="IPR023214">
    <property type="entry name" value="HAD_sf"/>
</dbReference>
<dbReference type="PANTHER" id="PTHR10000">
    <property type="entry name" value="PHOSPHOSERINE PHOSPHATASE"/>
    <property type="match status" value="1"/>
</dbReference>
<dbReference type="Gene3D" id="3.40.50.300">
    <property type="entry name" value="P-loop containing nucleotide triphosphate hydrolases"/>
    <property type="match status" value="1"/>
</dbReference>
<dbReference type="InterPro" id="IPR003593">
    <property type="entry name" value="AAA+_ATPase"/>
</dbReference>
<dbReference type="InterPro" id="IPR036412">
    <property type="entry name" value="HAD-like_sf"/>
</dbReference>
<sequence length="588" mass="63156">MRGQGLAGGSTPPGREARAMYFLGLAVDFDGTIAHDGVVRPETMAALRRLKETGRRILLVTGREVAAILPLLPDAALFDRIVAENGAVLYDPLARTERLLAPPPPAQLLRLLRERKVEPISAGHCILATWEPHQATVLEAIHDCGLELQISFNKGAVMVLPSGVNKATGLRAALDELQISMVNVIGAGDAENDHAFLRACGCSAAVGNALPVVRRDADLPLAGLNGDGIVELVARIIEEDVALAPDGKHGPWLGRDRAGRSVHLRPGQGSTLVVGPSGAGKSAFATALTERIAERQLEFCVIDPEGDYLELENAVRLGSLDAPPHATEALRLVSQAGVNVVVNTQAMTLQERQSLFTGLLHQTAHLRARTGRPHWLLLDEAHELLPAGPPRGPALLDQDLSATVLITYRPASLSREALQTVRLVLALGPAPEAMIREAAGLLGCAPPSAPATGGCEALCWRPGADAAPIPVTLEPPHQDHRRHAGKYAVGDVGDGRSFYFHDLRRGRFTKANNLHAFLDLACGIDDDCWERHLRAGDFSAWFLHVIKDRGLAEEAAQVEQDRTLGAADSRRLIRKAIWRRYAAPSQCP</sequence>
<dbReference type="Proteomes" id="UP000245048">
    <property type="component" value="Unassembled WGS sequence"/>
</dbReference>
<dbReference type="Gene3D" id="3.90.1070.10">
    <property type="match status" value="1"/>
</dbReference>
<evidence type="ECO:0000313" key="3">
    <source>
        <dbReference type="Proteomes" id="UP000245048"/>
    </source>
</evidence>
<dbReference type="SUPFAM" id="SSF56784">
    <property type="entry name" value="HAD-like"/>
    <property type="match status" value="1"/>
</dbReference>
<dbReference type="GO" id="GO:0016791">
    <property type="term" value="F:phosphatase activity"/>
    <property type="evidence" value="ECO:0007669"/>
    <property type="project" value="TreeGrafter"/>
</dbReference>
<dbReference type="SUPFAM" id="SSF52540">
    <property type="entry name" value="P-loop containing nucleoside triphosphate hydrolases"/>
    <property type="match status" value="1"/>
</dbReference>
<dbReference type="Pfam" id="PF01935">
    <property type="entry name" value="DUF87"/>
    <property type="match status" value="1"/>
</dbReference>
<proteinExistence type="predicted"/>
<dbReference type="OrthoDB" id="9768060at2"/>
<reference evidence="3" key="1">
    <citation type="submission" date="2017-10" db="EMBL/GenBank/DDBJ databases">
        <authorList>
            <person name="Toshchakov S.V."/>
            <person name="Goeva M.A."/>
        </authorList>
    </citation>
    <scope>NUCLEOTIDE SEQUENCE [LARGE SCALE GENOMIC DNA]</scope>
    <source>
        <strain evidence="3">JR1/69-1-13</strain>
    </source>
</reference>
<feature type="domain" description="AAA+ ATPase" evidence="1">
    <location>
        <begin position="267"/>
        <end position="429"/>
    </location>
</feature>
<accession>A0A2U1UZI5</accession>
<dbReference type="AlphaFoldDB" id="A0A2U1UZI5"/>
<dbReference type="EMBL" id="PDOA01000020">
    <property type="protein sequence ID" value="PWC27021.1"/>
    <property type="molecule type" value="Genomic_DNA"/>
</dbReference>
<evidence type="ECO:0000313" key="2">
    <source>
        <dbReference type="EMBL" id="PWC27021.1"/>
    </source>
</evidence>
<dbReference type="Pfam" id="PF08282">
    <property type="entry name" value="Hydrolase_3"/>
    <property type="match status" value="2"/>
</dbReference>
<dbReference type="InterPro" id="IPR002789">
    <property type="entry name" value="HerA_central"/>
</dbReference>
<dbReference type="InterPro" id="IPR027417">
    <property type="entry name" value="P-loop_NTPase"/>
</dbReference>
<dbReference type="PANTHER" id="PTHR10000:SF8">
    <property type="entry name" value="HAD SUPERFAMILY HYDROLASE-LIKE, TYPE 3"/>
    <property type="match status" value="1"/>
</dbReference>
<dbReference type="Gene3D" id="3.40.50.1000">
    <property type="entry name" value="HAD superfamily/HAD-like"/>
    <property type="match status" value="1"/>
</dbReference>
<dbReference type="SMART" id="SM00382">
    <property type="entry name" value="AAA"/>
    <property type="match status" value="1"/>
</dbReference>